<dbReference type="NCBIfam" id="TIGR00231">
    <property type="entry name" value="small_GTP"/>
    <property type="match status" value="1"/>
</dbReference>
<dbReference type="EMBL" id="CAIX01000028">
    <property type="protein sequence ID" value="CCI42010.1"/>
    <property type="molecule type" value="Genomic_DNA"/>
</dbReference>
<dbReference type="OrthoDB" id="14717at2759"/>
<keyword evidence="4" id="KW-0460">Magnesium</keyword>
<dbReference type="InterPro" id="IPR051995">
    <property type="entry name" value="Ciliary_GTPase"/>
</dbReference>
<feature type="binding site" evidence="3">
    <location>
        <position position="272"/>
    </location>
    <ligand>
        <name>GTP</name>
        <dbReference type="ChEBI" id="CHEBI:37565"/>
    </ligand>
</feature>
<keyword evidence="2 3" id="KW-0342">GTP-binding</keyword>
<dbReference type="AlphaFoldDB" id="A0A024G6S0"/>
<evidence type="ECO:0000313" key="6">
    <source>
        <dbReference type="EMBL" id="CCI42010.1"/>
    </source>
</evidence>
<evidence type="ECO:0000256" key="1">
    <source>
        <dbReference type="ARBA" id="ARBA00022741"/>
    </source>
</evidence>
<dbReference type="STRING" id="65357.A0A024G6S0"/>
<feature type="binding site" evidence="4">
    <location>
        <position position="250"/>
    </location>
    <ligand>
        <name>Mg(2+)</name>
        <dbReference type="ChEBI" id="CHEBI:18420"/>
    </ligand>
</feature>
<name>A0A024G6S0_9STRA</name>
<dbReference type="PANTHER" id="PTHR46090:SF2">
    <property type="entry name" value="ADP-RIBOSYLATION FACTOR-LIKE PROTEIN 13B"/>
    <property type="match status" value="1"/>
</dbReference>
<dbReference type="SMART" id="SM00177">
    <property type="entry name" value="ARF"/>
    <property type="match status" value="1"/>
</dbReference>
<feature type="binding site" evidence="3">
    <location>
        <begin position="226"/>
        <end position="233"/>
    </location>
    <ligand>
        <name>GTP</name>
        <dbReference type="ChEBI" id="CHEBI:37565"/>
    </ligand>
</feature>
<evidence type="ECO:0000256" key="2">
    <source>
        <dbReference type="ARBA" id="ARBA00023134"/>
    </source>
</evidence>
<protein>
    <submittedName>
        <fullName evidence="6">Uncharacterized protein</fullName>
    </submittedName>
</protein>
<dbReference type="Gene3D" id="2.30.30.140">
    <property type="match status" value="1"/>
</dbReference>
<dbReference type="Proteomes" id="UP000053237">
    <property type="component" value="Unassembled WGS sequence"/>
</dbReference>
<proteinExistence type="predicted"/>
<evidence type="ECO:0000313" key="7">
    <source>
        <dbReference type="Proteomes" id="UP000053237"/>
    </source>
</evidence>
<reference evidence="6 7" key="1">
    <citation type="submission" date="2012-05" db="EMBL/GenBank/DDBJ databases">
        <title>Recombination and specialization in a pathogen metapopulation.</title>
        <authorList>
            <person name="Gardiner A."/>
            <person name="Kemen E."/>
            <person name="Schultz-Larsen T."/>
            <person name="MacLean D."/>
            <person name="Van Oosterhout C."/>
            <person name="Jones J.D.G."/>
        </authorList>
    </citation>
    <scope>NUCLEOTIDE SEQUENCE [LARGE SCALE GENOMIC DNA]</scope>
    <source>
        <strain evidence="6 7">Ac Nc2</strain>
    </source>
</reference>
<dbReference type="SMART" id="SM00178">
    <property type="entry name" value="SAR"/>
    <property type="match status" value="1"/>
</dbReference>
<keyword evidence="7" id="KW-1185">Reference proteome</keyword>
<dbReference type="InterPro" id="IPR005225">
    <property type="entry name" value="Small_GTP-bd"/>
</dbReference>
<dbReference type="PROSITE" id="PS51417">
    <property type="entry name" value="ARF"/>
    <property type="match status" value="1"/>
</dbReference>
<feature type="binding site" evidence="3">
    <location>
        <begin position="328"/>
        <end position="331"/>
    </location>
    <ligand>
        <name>GTP</name>
        <dbReference type="ChEBI" id="CHEBI:37565"/>
    </ligand>
</feature>
<sequence>MSMLPQSPSVAPSPSSDAMKTNPVQRKVDNDHEYLRFYVDPVLMPLIETLLLYQPQCIHEFIRDYTDDSKVKRFQHRKYTFPSRRSGIRDGMVEYMSSKVIPLMDDLSRQILKRRPANVREFIRSSVAARMTHEKMKTQELAYDELAIGSRIMCRYKGRPRAFPGFVERLSPDGEHFDIVYDDGRKEKNVHRLCVHKEIPSDESLLRGKDTVLSNTKMDMVLLVIGLDGAGKTTLLSTLQGDPEKEHVSSAGFSSTTFEIAGGTATFYDLGGGPAFRNVWEEYYADVHGVVFVVDTSARTLIDEATSTLNRVASDERIKQKPILIFANKQDVSSAMNENVITLKFHLDESERVKLVPCIAKPSRNKDLVDERLEQGLKWLLEVVSCDFYKIDGRVQVDRMKKKQLDFERKEAQRARVMAWREDKERIEMFRHDTHAKETILTINTRSEMDVRDFTTNKAIICWNCSIRPAVTKCAASKWMPVCDECARSLK</sequence>
<dbReference type="Pfam" id="PF00025">
    <property type="entry name" value="Arf"/>
    <property type="match status" value="1"/>
</dbReference>
<evidence type="ECO:0000256" key="4">
    <source>
        <dbReference type="PIRSR" id="PIRSR606689-2"/>
    </source>
</evidence>
<dbReference type="GO" id="GO:0003924">
    <property type="term" value="F:GTPase activity"/>
    <property type="evidence" value="ECO:0007669"/>
    <property type="project" value="InterPro"/>
</dbReference>
<organism evidence="6 7">
    <name type="scientific">Albugo candida</name>
    <dbReference type="NCBI Taxonomy" id="65357"/>
    <lineage>
        <taxon>Eukaryota</taxon>
        <taxon>Sar</taxon>
        <taxon>Stramenopiles</taxon>
        <taxon>Oomycota</taxon>
        <taxon>Peronosporomycetes</taxon>
        <taxon>Albuginales</taxon>
        <taxon>Albuginaceae</taxon>
        <taxon>Albugo</taxon>
    </lineage>
</organism>
<evidence type="ECO:0000256" key="5">
    <source>
        <dbReference type="SAM" id="MobiDB-lite"/>
    </source>
</evidence>
<keyword evidence="1 3" id="KW-0547">Nucleotide-binding</keyword>
<gene>
    <name evidence="6" type="ORF">BN9_027940</name>
</gene>
<dbReference type="InParanoid" id="A0A024G6S0"/>
<dbReference type="SUPFAM" id="SSF52540">
    <property type="entry name" value="P-loop containing nucleoside triphosphate hydrolases"/>
    <property type="match status" value="1"/>
</dbReference>
<dbReference type="PANTHER" id="PTHR46090">
    <property type="entry name" value="ADP-RIBOSYLATION FACTOR-LIKE PROTEIN 13B"/>
    <property type="match status" value="1"/>
</dbReference>
<dbReference type="GO" id="GO:0005525">
    <property type="term" value="F:GTP binding"/>
    <property type="evidence" value="ECO:0007669"/>
    <property type="project" value="UniProtKB-KW"/>
</dbReference>
<accession>A0A024G6S0</accession>
<dbReference type="GO" id="GO:0046872">
    <property type="term" value="F:metal ion binding"/>
    <property type="evidence" value="ECO:0007669"/>
    <property type="project" value="UniProtKB-KW"/>
</dbReference>
<feature type="binding site" evidence="4">
    <location>
        <position position="233"/>
    </location>
    <ligand>
        <name>Mg(2+)</name>
        <dbReference type="ChEBI" id="CHEBI:18420"/>
    </ligand>
</feature>
<feature type="compositionally biased region" description="Low complexity" evidence="5">
    <location>
        <begin position="1"/>
        <end position="16"/>
    </location>
</feature>
<keyword evidence="4" id="KW-0479">Metal-binding</keyword>
<feature type="region of interest" description="Disordered" evidence="5">
    <location>
        <begin position="1"/>
        <end position="25"/>
    </location>
</feature>
<dbReference type="PRINTS" id="PR00328">
    <property type="entry name" value="SAR1GTPBP"/>
</dbReference>
<dbReference type="Gene3D" id="3.40.50.300">
    <property type="entry name" value="P-loop containing nucleotide triphosphate hydrolases"/>
    <property type="match status" value="1"/>
</dbReference>
<evidence type="ECO:0000256" key="3">
    <source>
        <dbReference type="PIRSR" id="PIRSR606689-1"/>
    </source>
</evidence>
<comment type="caution">
    <text evidence="6">The sequence shown here is derived from an EMBL/GenBank/DDBJ whole genome shotgun (WGS) entry which is preliminary data.</text>
</comment>
<dbReference type="InterPro" id="IPR027417">
    <property type="entry name" value="P-loop_NTPase"/>
</dbReference>
<dbReference type="InterPro" id="IPR006689">
    <property type="entry name" value="Small_GTPase_ARF/SAR"/>
</dbReference>